<dbReference type="InterPro" id="IPR011989">
    <property type="entry name" value="ARM-like"/>
</dbReference>
<dbReference type="SMART" id="SM00913">
    <property type="entry name" value="IBN_N"/>
    <property type="match status" value="1"/>
</dbReference>
<evidence type="ECO:0000256" key="4">
    <source>
        <dbReference type="ARBA" id="ARBA00022490"/>
    </source>
</evidence>
<dbReference type="InterPro" id="IPR016024">
    <property type="entry name" value="ARM-type_fold"/>
</dbReference>
<accession>A0A4P6XPF9</accession>
<dbReference type="InterPro" id="IPR001494">
    <property type="entry name" value="Importin-beta_N"/>
</dbReference>
<evidence type="ECO:0000256" key="3">
    <source>
        <dbReference type="ARBA" id="ARBA00022448"/>
    </source>
</evidence>
<comment type="subcellular location">
    <subcellularLocation>
        <location evidence="2">Cytoplasm</location>
    </subcellularLocation>
    <subcellularLocation>
        <location evidence="1">Nucleus</location>
    </subcellularLocation>
</comment>
<dbReference type="GO" id="GO:0005829">
    <property type="term" value="C:cytosol"/>
    <property type="evidence" value="ECO:0007669"/>
    <property type="project" value="TreeGrafter"/>
</dbReference>
<reference evidence="9" key="1">
    <citation type="submission" date="2019-03" db="EMBL/GenBank/DDBJ databases">
        <title>Snf2 controls pulcherriminic acid biosynthesis and connects pigmentation and antifungal activity of the yeast Metschnikowia pulcherrima.</title>
        <authorList>
            <person name="Gore-Lloyd D."/>
            <person name="Sumann I."/>
            <person name="Brachmann A.O."/>
            <person name="Schneeberger K."/>
            <person name="Ortiz-Merino R.A."/>
            <person name="Moreno-Beltran M."/>
            <person name="Schlaefli M."/>
            <person name="Kirner P."/>
            <person name="Santos Kron A."/>
            <person name="Wolfe K.H."/>
            <person name="Piel J."/>
            <person name="Ahrens C.H."/>
            <person name="Henk D."/>
            <person name="Freimoser F.M."/>
        </authorList>
    </citation>
    <scope>NUCLEOTIDE SEQUENCE [LARGE SCALE GENOMIC DNA]</scope>
    <source>
        <strain evidence="9">APC 1.2</strain>
    </source>
</reference>
<evidence type="ECO:0000313" key="9">
    <source>
        <dbReference type="Proteomes" id="UP000292447"/>
    </source>
</evidence>
<dbReference type="Proteomes" id="UP000292447">
    <property type="component" value="Chromosome III"/>
</dbReference>
<dbReference type="PANTHER" id="PTHR10997:SF28">
    <property type="entry name" value="IMPORTIN BETA SMX1"/>
    <property type="match status" value="1"/>
</dbReference>
<keyword evidence="3" id="KW-0813">Transport</keyword>
<proteinExistence type="predicted"/>
<dbReference type="PANTHER" id="PTHR10997">
    <property type="entry name" value="IMPORTIN-7, 8, 11"/>
    <property type="match status" value="1"/>
</dbReference>
<evidence type="ECO:0000256" key="2">
    <source>
        <dbReference type="ARBA" id="ARBA00004496"/>
    </source>
</evidence>
<evidence type="ECO:0000256" key="6">
    <source>
        <dbReference type="ARBA" id="ARBA00023242"/>
    </source>
</evidence>
<dbReference type="AlphaFoldDB" id="A0A4P6XPF9"/>
<keyword evidence="6" id="KW-0539">Nucleus</keyword>
<dbReference type="SUPFAM" id="SSF48371">
    <property type="entry name" value="ARM repeat"/>
    <property type="match status" value="1"/>
</dbReference>
<dbReference type="GO" id="GO:0031267">
    <property type="term" value="F:small GTPase binding"/>
    <property type="evidence" value="ECO:0007669"/>
    <property type="project" value="InterPro"/>
</dbReference>
<keyword evidence="9" id="KW-1185">Reference proteome</keyword>
<keyword evidence="4" id="KW-0963">Cytoplasm</keyword>
<gene>
    <name evidence="8" type="primary">MPUL0C08500</name>
    <name evidence="8" type="ORF">METSCH_C08500</name>
</gene>
<name>A0A4P6XPF9_9ASCO</name>
<dbReference type="Gene3D" id="1.25.10.10">
    <property type="entry name" value="Leucine-rich Repeat Variant"/>
    <property type="match status" value="1"/>
</dbReference>
<protein>
    <submittedName>
        <fullName evidence="8">Importin-beta N-terminal domain-containing protein</fullName>
    </submittedName>
</protein>
<dbReference type="GO" id="GO:0006606">
    <property type="term" value="P:protein import into nucleus"/>
    <property type="evidence" value="ECO:0007669"/>
    <property type="project" value="TreeGrafter"/>
</dbReference>
<sequence length="1007" mass="114549">MDKDTLLKSLAGTLDANFQVRKQSEDQLRFFEEMPGFTAYLLDLITDSSISLGVQASAAIFFKNRISSYWVVPELKAVTPRYIQNPEKATIKGKLIEVLSQTYKNAQLRVQLSTAISSILDAEKWDELVTVMSGLLNDTSNVDHVYTGLICLLEYTKNYRYAGLDTANFRNIILDEVTETTFPVLETLTTGLLGDDSQTADEMLYLVFKIFKYATYSNFPPYLEDPEKLGKWCQFHLMLITKPLPTAVLQTEFTEQRVSNPRVKAVKWCFGNMHRLLLRHGGGINTKDKTTPFVNCFMTQFVPQILNAYWSFIEKWTTKEMWLSEASLYHLISFLEQVIETPAYPLLEDKLEAVVKHVLLPMLNASPETIEMYEDEPEEYIRRFYDVSRENTTADTASVNFLFRLSSTKFSSCGTLLLGLINDVFQKRAADRDSLDIAMQTEGALRVLATISYKLDKKNSPVKGQLDLLMHSVIYPELLQTTIDKTPWLTARACDTIAIFVHKFNDQAVLQDIFHGVVTCFQQQEQFPIQLTAIDALRTLVEEDYVAERIAQQAPQLMGTLLDLSKNFESDTLTSVMDVFVSKFAANLEPYANELSYRLVEQFLKLAQEILELMSSGQKVDVDKEYQAAGILNTLTSLVVSMSSSPEVSANLELVIKDVIKLILENSMAMFLTEALEMAESILYSTNKMSPSMWEIFQDCIDAFDTYAFEYFDTFHPFFETVVRLSFVGEDVTIDSPQVQSLFKVCFQMLQGDVDPVFAHYSFELMEFSILSLGHRFVPFISRFLPEVFSIFTTLEAEDAFDGYMLHHLSILKIFFACLYVDPSQTLQFLNEKQFTSTFFKLWIKYGDDFQSVYGCKLQTLAALSIVIDAPLNLLPVEDLIGETVDLIISNLEQLPHAIRAKQELLDKESGVKVSEKDYQNEEGVEDDEFYDEELEADEAELEALKATPIDPMNVYQVFAEKATAVQQADPSRYQLVFGNLDDSQKEVAIRIIQINQQQKNAAGLAV</sequence>
<evidence type="ECO:0000259" key="7">
    <source>
        <dbReference type="PROSITE" id="PS50166"/>
    </source>
</evidence>
<dbReference type="PROSITE" id="PS50166">
    <property type="entry name" value="IMPORTIN_B_NT"/>
    <property type="match status" value="1"/>
</dbReference>
<evidence type="ECO:0000313" key="8">
    <source>
        <dbReference type="EMBL" id="QBM88869.1"/>
    </source>
</evidence>
<feature type="domain" description="Importin N-terminal" evidence="7">
    <location>
        <begin position="24"/>
        <end position="101"/>
    </location>
</feature>
<dbReference type="Pfam" id="PF03810">
    <property type="entry name" value="IBN_N"/>
    <property type="match status" value="1"/>
</dbReference>
<dbReference type="InterPro" id="IPR013713">
    <property type="entry name" value="XPO2_central"/>
</dbReference>
<keyword evidence="5" id="KW-0653">Protein transport</keyword>
<evidence type="ECO:0000256" key="5">
    <source>
        <dbReference type="ARBA" id="ARBA00022927"/>
    </source>
</evidence>
<dbReference type="STRING" id="2163413.A0A4P6XPF9"/>
<dbReference type="GO" id="GO:0005635">
    <property type="term" value="C:nuclear envelope"/>
    <property type="evidence" value="ECO:0007669"/>
    <property type="project" value="TreeGrafter"/>
</dbReference>
<dbReference type="EMBL" id="CP034458">
    <property type="protein sequence ID" value="QBM88869.1"/>
    <property type="molecule type" value="Genomic_DNA"/>
</dbReference>
<organism evidence="8 9">
    <name type="scientific">Metschnikowia aff. pulcherrima</name>
    <dbReference type="NCBI Taxonomy" id="2163413"/>
    <lineage>
        <taxon>Eukaryota</taxon>
        <taxon>Fungi</taxon>
        <taxon>Dikarya</taxon>
        <taxon>Ascomycota</taxon>
        <taxon>Saccharomycotina</taxon>
        <taxon>Pichiomycetes</taxon>
        <taxon>Metschnikowiaceae</taxon>
        <taxon>Metschnikowia</taxon>
    </lineage>
</organism>
<evidence type="ECO:0000256" key="1">
    <source>
        <dbReference type="ARBA" id="ARBA00004123"/>
    </source>
</evidence>
<dbReference type="Pfam" id="PF08506">
    <property type="entry name" value="Cse1"/>
    <property type="match status" value="1"/>
</dbReference>